<dbReference type="PANTHER" id="PTHR12598">
    <property type="entry name" value="COPPER HOMEOSTASIS PROTEIN CUTC"/>
    <property type="match status" value="1"/>
</dbReference>
<gene>
    <name evidence="2 3" type="primary">cutC</name>
    <name evidence="3" type="ORF">FUAX_52040</name>
</gene>
<comment type="subcellular location">
    <subcellularLocation>
        <location evidence="2">Cytoplasm</location>
    </subcellularLocation>
</comment>
<keyword evidence="3" id="KW-0614">Plasmid</keyword>
<protein>
    <recommendedName>
        <fullName evidence="2">PF03932 family protein CutC</fullName>
    </recommendedName>
</protein>
<sequence length="257" mass="27386">MGHQKLIEICVYNTESARIAEASGADRVELCSGPLEGGTTPSAGLIADVRGNIGIGLYVIIRPRGGDFCYTESEFEIMKYDIQTAKNLGADGIVIGVLKADGTVDKARTKELVELAAPLPVTFHRAFDVARDPLKALEDVIDCGCVRILTSGQKATADLGADLIKRVNEQAAGRISIMPGSGVNPSNVADIVTRTDANECHFSAMELVDGLMEYRESEINMSSSGAIPENSLIRAAGEKVVDTRKILDELFSTAKAV</sequence>
<dbReference type="Gene3D" id="3.20.20.380">
    <property type="entry name" value="Copper homeostasis (CutC) domain"/>
    <property type="match status" value="1"/>
</dbReference>
<dbReference type="GO" id="GO:0005737">
    <property type="term" value="C:cytoplasm"/>
    <property type="evidence" value="ECO:0007669"/>
    <property type="project" value="UniProtKB-SubCell"/>
</dbReference>
<dbReference type="Pfam" id="PF03932">
    <property type="entry name" value="CutC"/>
    <property type="match status" value="1"/>
</dbReference>
<reference evidence="3 4" key="1">
    <citation type="submission" date="2021-12" db="EMBL/GenBank/DDBJ databases">
        <title>Genome sequencing of bacteria with rrn-lacking chromosome and rrn-plasmid.</title>
        <authorList>
            <person name="Anda M."/>
            <person name="Iwasaki W."/>
        </authorList>
    </citation>
    <scope>NUCLEOTIDE SEQUENCE [LARGE SCALE GENOMIC DNA]</scope>
    <source>
        <strain evidence="3 4">DSM 100852</strain>
        <plasmid evidence="3 4">pFA6</plasmid>
    </source>
</reference>
<dbReference type="EMBL" id="AP025320">
    <property type="protein sequence ID" value="BDD12772.1"/>
    <property type="molecule type" value="Genomic_DNA"/>
</dbReference>
<dbReference type="SUPFAM" id="SSF110395">
    <property type="entry name" value="CutC-like"/>
    <property type="match status" value="1"/>
</dbReference>
<evidence type="ECO:0000256" key="1">
    <source>
        <dbReference type="ARBA" id="ARBA00007768"/>
    </source>
</evidence>
<dbReference type="AlphaFoldDB" id="A0AAU9D5X5"/>
<name>A0AAU9D5X5_9BACT</name>
<accession>A0AAU9D5X5</accession>
<dbReference type="RefSeq" id="WP_338395916.1">
    <property type="nucleotide sequence ID" value="NZ_AP025320.1"/>
</dbReference>
<dbReference type="KEGG" id="fax:FUAX_52040"/>
<dbReference type="HAMAP" id="MF_00795">
    <property type="entry name" value="CutC"/>
    <property type="match status" value="1"/>
</dbReference>
<proteinExistence type="inferred from homology"/>
<organism evidence="3 4">
    <name type="scientific">Fulvitalea axinellae</name>
    <dbReference type="NCBI Taxonomy" id="1182444"/>
    <lineage>
        <taxon>Bacteria</taxon>
        <taxon>Pseudomonadati</taxon>
        <taxon>Bacteroidota</taxon>
        <taxon>Cytophagia</taxon>
        <taxon>Cytophagales</taxon>
        <taxon>Persicobacteraceae</taxon>
        <taxon>Fulvitalea</taxon>
    </lineage>
</organism>
<dbReference type="PANTHER" id="PTHR12598:SF0">
    <property type="entry name" value="COPPER HOMEOSTASIS PROTEIN CUTC HOMOLOG"/>
    <property type="match status" value="1"/>
</dbReference>
<geneLocation type="plasmid" evidence="3 4">
    <name>pFA6</name>
</geneLocation>
<dbReference type="GO" id="GO:0005507">
    <property type="term" value="F:copper ion binding"/>
    <property type="evidence" value="ECO:0007669"/>
    <property type="project" value="TreeGrafter"/>
</dbReference>
<comment type="caution">
    <text evidence="2">Once thought to be involved in copper homeostasis, experiments in E.coli have shown this is not the case.</text>
</comment>
<evidence type="ECO:0000313" key="3">
    <source>
        <dbReference type="EMBL" id="BDD12772.1"/>
    </source>
</evidence>
<dbReference type="Proteomes" id="UP001348817">
    <property type="component" value="Plasmid pFA6"/>
</dbReference>
<dbReference type="FunFam" id="3.20.20.380:FF:000001">
    <property type="entry name" value="Copper homeostasis protein CutC"/>
    <property type="match status" value="1"/>
</dbReference>
<keyword evidence="4" id="KW-1185">Reference proteome</keyword>
<dbReference type="InterPro" id="IPR005627">
    <property type="entry name" value="CutC-like"/>
</dbReference>
<dbReference type="InterPro" id="IPR036822">
    <property type="entry name" value="CutC-like_dom_sf"/>
</dbReference>
<evidence type="ECO:0000313" key="4">
    <source>
        <dbReference type="Proteomes" id="UP001348817"/>
    </source>
</evidence>
<comment type="similarity">
    <text evidence="1 2">Belongs to the CutC family.</text>
</comment>
<evidence type="ECO:0000256" key="2">
    <source>
        <dbReference type="HAMAP-Rule" id="MF_00795"/>
    </source>
</evidence>
<keyword evidence="2" id="KW-0963">Cytoplasm</keyword>